<feature type="chain" id="PRO_5040180873" evidence="1">
    <location>
        <begin position="25"/>
        <end position="164"/>
    </location>
</feature>
<evidence type="ECO:0000256" key="1">
    <source>
        <dbReference type="SAM" id="SignalP"/>
    </source>
</evidence>
<dbReference type="Pfam" id="PF21462">
    <property type="entry name" value="PsaS"/>
    <property type="match status" value="1"/>
</dbReference>
<evidence type="ECO:0000313" key="2">
    <source>
        <dbReference type="EMBL" id="CNF03868.1"/>
    </source>
</evidence>
<dbReference type="NCBIfam" id="NF037938">
    <property type="entry name" value="Myr_Ysa_major"/>
    <property type="match status" value="1"/>
</dbReference>
<reference evidence="2 3" key="1">
    <citation type="submission" date="2015-03" db="EMBL/GenBank/DDBJ databases">
        <authorList>
            <consortium name="Pathogen Informatics"/>
            <person name="Murphy D."/>
        </authorList>
    </citation>
    <scope>NUCLEOTIDE SEQUENCE [LARGE SCALE GENOMIC DNA]</scope>
    <source>
        <strain evidence="2 3">IP27818</strain>
    </source>
</reference>
<dbReference type="Proteomes" id="UP000041356">
    <property type="component" value="Unassembled WGS sequence"/>
</dbReference>
<evidence type="ECO:0000313" key="3">
    <source>
        <dbReference type="Proteomes" id="UP000041356"/>
    </source>
</evidence>
<dbReference type="RefSeq" id="WP_050129953.1">
    <property type="nucleotide sequence ID" value="NZ_CPZF01000001.1"/>
</dbReference>
<dbReference type="EMBL" id="CPZF01000001">
    <property type="protein sequence ID" value="CNF03868.1"/>
    <property type="molecule type" value="Genomic_DNA"/>
</dbReference>
<feature type="signal peptide" evidence="1">
    <location>
        <begin position="1"/>
        <end position="24"/>
    </location>
</feature>
<dbReference type="Gene3D" id="2.60.40.3590">
    <property type="match status" value="1"/>
</dbReference>
<dbReference type="CDD" id="cd18777">
    <property type="entry name" value="PsaA_MyfA"/>
    <property type="match status" value="1"/>
</dbReference>
<gene>
    <name evidence="2" type="primary">myfA</name>
    <name evidence="2" type="ORF">ERS137939_00558</name>
</gene>
<dbReference type="InterPro" id="IPR053731">
    <property type="entry name" value="Fimbrial_Virulence_Factor"/>
</dbReference>
<dbReference type="InterPro" id="IPR048725">
    <property type="entry name" value="MyfA_PsaA"/>
</dbReference>
<sequence length="164" mass="17729">MKEFAKKSLAIAVLMMTFGGGAHATVVGSQEVQARKTVERVDVFRVEFDASANKVSEGEQSVDTNVFTLKMSETAPHTEWGFFPVSSSRVGGASGGAMVDVHNPNKKVVLGARNMTWTGGIGREVGWYAEDTKPQFETSLYIPKGTRVDAGEYVFTAKAEVFAN</sequence>
<comment type="caution">
    <text evidence="2">The sequence shown here is derived from an EMBL/GenBank/DDBJ whole genome shotgun (WGS) entry which is preliminary data.</text>
</comment>
<organism evidence="2 3">
    <name type="scientific">Yersinia enterocolitica</name>
    <dbReference type="NCBI Taxonomy" id="630"/>
    <lineage>
        <taxon>Bacteria</taxon>
        <taxon>Pseudomonadati</taxon>
        <taxon>Pseudomonadota</taxon>
        <taxon>Gammaproteobacteria</taxon>
        <taxon>Enterobacterales</taxon>
        <taxon>Yersiniaceae</taxon>
        <taxon>Yersinia</taxon>
    </lineage>
</organism>
<keyword evidence="1" id="KW-0732">Signal</keyword>
<protein>
    <submittedName>
        <fullName evidence="2">Adhesin</fullName>
    </submittedName>
</protein>
<accession>A0A9P1M1H1</accession>
<name>A0A9P1M1H1_YEREN</name>
<dbReference type="AlphaFoldDB" id="A0A9P1M1H1"/>
<proteinExistence type="predicted"/>